<dbReference type="GO" id="GO:0016706">
    <property type="term" value="F:2-oxoglutarate-dependent dioxygenase activity"/>
    <property type="evidence" value="ECO:0007669"/>
    <property type="project" value="UniProtKB-ARBA"/>
</dbReference>
<name>A0A1R3V7X9_9HYPH</name>
<gene>
    <name evidence="1" type="ORF">BQ8794_240223</name>
</gene>
<evidence type="ECO:0000313" key="1">
    <source>
        <dbReference type="EMBL" id="SIT56016.1"/>
    </source>
</evidence>
<dbReference type="SUPFAM" id="SSF51197">
    <property type="entry name" value="Clavaminate synthase-like"/>
    <property type="match status" value="1"/>
</dbReference>
<dbReference type="EMBL" id="FTPD01000017">
    <property type="protein sequence ID" value="SIT56016.1"/>
    <property type="molecule type" value="Genomic_DNA"/>
</dbReference>
<dbReference type="Proteomes" id="UP000188388">
    <property type="component" value="Unassembled WGS sequence"/>
</dbReference>
<accession>A0A1R3V7X9</accession>
<dbReference type="Gene3D" id="2.60.120.620">
    <property type="entry name" value="q2cbj1_9rhob like domain"/>
    <property type="match status" value="1"/>
</dbReference>
<dbReference type="AlphaFoldDB" id="A0A1R3V7X9"/>
<dbReference type="Pfam" id="PF05721">
    <property type="entry name" value="PhyH"/>
    <property type="match status" value="1"/>
</dbReference>
<reference evidence="2" key="1">
    <citation type="submission" date="2017-01" db="EMBL/GenBank/DDBJ databases">
        <authorList>
            <person name="Brunel B."/>
        </authorList>
    </citation>
    <scope>NUCLEOTIDE SEQUENCE [LARGE SCALE GENOMIC DNA]</scope>
</reference>
<proteinExistence type="predicted"/>
<protein>
    <submittedName>
        <fullName evidence="1">PUTATIVE SIMILARITY TO EPOXIDASE SUBUNIT A PROTEIN</fullName>
    </submittedName>
</protein>
<sequence>MLTEAQKDKWHKDGYVTLKRFFDPAAVERTSSFVDDVSGWDVSDDKWMLWLEKTTESRKITSKAKNFLDFHDPLRNLLLEDQRITSSVEELLDGESRRLKELLIYIIPTAGAIARIRILHKLPDRMVHSIVAP</sequence>
<dbReference type="InterPro" id="IPR008775">
    <property type="entry name" value="Phytyl_CoA_dOase-like"/>
</dbReference>
<evidence type="ECO:0000313" key="2">
    <source>
        <dbReference type="Proteomes" id="UP000188388"/>
    </source>
</evidence>
<keyword evidence="2" id="KW-1185">Reference proteome</keyword>
<dbReference type="STRING" id="1631249.BQ8794_240223"/>
<organism evidence="1 2">
    <name type="scientific">Mesorhizobium prunaredense</name>
    <dbReference type="NCBI Taxonomy" id="1631249"/>
    <lineage>
        <taxon>Bacteria</taxon>
        <taxon>Pseudomonadati</taxon>
        <taxon>Pseudomonadota</taxon>
        <taxon>Alphaproteobacteria</taxon>
        <taxon>Hyphomicrobiales</taxon>
        <taxon>Phyllobacteriaceae</taxon>
        <taxon>Mesorhizobium</taxon>
    </lineage>
</organism>